<sequence length="1075" mass="119289">MVGWHTGCGCCWGSRKAAGCSSPLATVRLVPVEFLTDEQAEAYGTFTAVPTRPELERFFFLDDDDCDLIARRRTDAHRLGMAVQICTVRYIGRFLGEDPLAVPWEVVEYLAGQLGIEDSSCVKRYPERRSTVYEHADEIQERFKYRDFTDRKWGREFRSFLYGRAWTHAEGPVALFNHAVTWLRKNRVLLPGVSVLARQVSEARTAAERRLYDAVTRAAHRADPALAPALAGLLDVPEGKRVSELERLRTPPTKTTGTAMVRAMERVEEISAFALGRVNLSRVPVNRLSALARYGQLSKAQTIERAPEPRRTALLTAVVRQLEAQAVDDALDLFTVLMANRLISPARRASDRDRLAMLPQLEKAARILAKASKILTKELDLVAEHDADLDVAALWAAVEEAVPRTAVSSAVATVEALVPEDDGSAEAAMREKLALRYNTVRPFLSLLGESDALGAAPAGRRLLKAVRRLPALSRRRVKDRLLLPREVDAELVPAMWKRAVFSNAKLPQGSVDRDAYVVCVLEQLHRALNRRDVFASPSNRWADPRARLLDGARWEAMRPDVLAGLSLTEDAGEHLAQLTRALDAAWRQMADRMKEAGDDAKVEIVVPEGGGRATLSVDKLGAVGEPELLTWLKNTTEAMLPRIDLPDLLFEVHSWTGFLDAFGHVSDRRTRMEGLLVSLVALLVAQSCNIGLTPVIDPNNKALTRSRLSHVDQNYVRADTIAAANAALITAQSSIELAQMWGGGLLASVDGLRFVVPVKSINTGPSPKYYGYKRGVTWLNAVNDQVAGIGAMVVRGTPRDSLYTLDTLLNLDGGVKPEMVATDNASYSDMAFGLYKMLGFRFAPRFRDLNDQRFWRADLPDGDEPSGYGPLDEVACNKVNLKRIVTQWPDMLRVAGSLITNQVRAYDLLRMFGCEGHPTPLGAAFAEYGRIDKTMHLLAVVDPVDDTYRRLMNRQLTVQESRHRLARAICHGGRGQIRQAYREGQEDQLAALGLVLNAVVLWNTRYLDAAVAQLRAEGHDIKDEDVARLSPLKDRHINFLGRYLFNIKASSLGRELRPLRDPDAPELDEDDGALD</sequence>
<feature type="domain" description="DUF4158" evidence="6">
    <location>
        <begin position="34"/>
        <end position="203"/>
    </location>
</feature>
<dbReference type="EMBL" id="CP001814">
    <property type="protein sequence ID" value="ACZ87567.1"/>
    <property type="molecule type" value="Genomic_DNA"/>
</dbReference>
<organism evidence="7 8">
    <name type="scientific">Streptosporangium roseum (strain ATCC 12428 / DSM 43021 / JCM 3005 / KCTC 9067 / NCIMB 10171 / NRRL 2505 / NI 9100)</name>
    <dbReference type="NCBI Taxonomy" id="479432"/>
    <lineage>
        <taxon>Bacteria</taxon>
        <taxon>Bacillati</taxon>
        <taxon>Actinomycetota</taxon>
        <taxon>Actinomycetes</taxon>
        <taxon>Streptosporangiales</taxon>
        <taxon>Streptosporangiaceae</taxon>
        <taxon>Streptosporangium</taxon>
    </lineage>
</organism>
<dbReference type="Pfam" id="PF01526">
    <property type="entry name" value="DDE_Tnp_Tn3"/>
    <property type="match status" value="1"/>
</dbReference>
<accession>D2B543</accession>
<keyword evidence="4" id="KW-0233">DNA recombination</keyword>
<dbReference type="Pfam" id="PF13700">
    <property type="entry name" value="DUF4158"/>
    <property type="match status" value="1"/>
</dbReference>
<name>D2B543_STRRD</name>
<dbReference type="InterPro" id="IPR047653">
    <property type="entry name" value="Tn3-like_transpos"/>
</dbReference>
<evidence type="ECO:0000259" key="6">
    <source>
        <dbReference type="Pfam" id="PF13700"/>
    </source>
</evidence>
<keyword evidence="3" id="KW-0238">DNA-binding</keyword>
<proteinExistence type="inferred from homology"/>
<dbReference type="AlphaFoldDB" id="D2B543"/>
<gene>
    <name evidence="7" type="ordered locus">Sros_4723</name>
</gene>
<dbReference type="eggNOG" id="COG4644">
    <property type="taxonomic scope" value="Bacteria"/>
</dbReference>
<dbReference type="STRING" id="479432.Sros_4723"/>
<evidence type="ECO:0000313" key="7">
    <source>
        <dbReference type="EMBL" id="ACZ87567.1"/>
    </source>
</evidence>
<feature type="domain" description="Tn3 transposase DDE" evidence="5">
    <location>
        <begin position="647"/>
        <end position="1043"/>
    </location>
</feature>
<comment type="similarity">
    <text evidence="1">Belongs to the transposase 7 family.</text>
</comment>
<dbReference type="InterPro" id="IPR025296">
    <property type="entry name" value="DUF4158"/>
</dbReference>
<evidence type="ECO:0000256" key="2">
    <source>
        <dbReference type="ARBA" id="ARBA00022578"/>
    </source>
</evidence>
<dbReference type="HOGENOM" id="CLU_009098_14_1_11"/>
<keyword evidence="2" id="KW-0815">Transposition</keyword>
<dbReference type="Proteomes" id="UP000002029">
    <property type="component" value="Chromosome"/>
</dbReference>
<evidence type="ECO:0000313" key="8">
    <source>
        <dbReference type="Proteomes" id="UP000002029"/>
    </source>
</evidence>
<evidence type="ECO:0000256" key="4">
    <source>
        <dbReference type="ARBA" id="ARBA00023172"/>
    </source>
</evidence>
<dbReference type="KEGG" id="sro:Sros_4723"/>
<dbReference type="NCBIfam" id="NF033527">
    <property type="entry name" value="transpos_Tn3"/>
    <property type="match status" value="1"/>
</dbReference>
<protein>
    <submittedName>
        <fullName evidence="7">Transposase, Tn3 family</fullName>
    </submittedName>
</protein>
<evidence type="ECO:0000256" key="1">
    <source>
        <dbReference type="ARBA" id="ARBA00009402"/>
    </source>
</evidence>
<dbReference type="InterPro" id="IPR002513">
    <property type="entry name" value="Tn3_Tnp_DDE_dom"/>
</dbReference>
<keyword evidence="8" id="KW-1185">Reference proteome</keyword>
<dbReference type="GO" id="GO:0006313">
    <property type="term" value="P:DNA transposition"/>
    <property type="evidence" value="ECO:0007669"/>
    <property type="project" value="InterPro"/>
</dbReference>
<reference evidence="7 8" key="1">
    <citation type="journal article" date="2010" name="Stand. Genomic Sci.">
        <title>Complete genome sequence of Streptosporangium roseum type strain (NI 9100).</title>
        <authorList>
            <person name="Nolan M."/>
            <person name="Sikorski J."/>
            <person name="Jando M."/>
            <person name="Lucas S."/>
            <person name="Lapidus A."/>
            <person name="Glavina Del Rio T."/>
            <person name="Chen F."/>
            <person name="Tice H."/>
            <person name="Pitluck S."/>
            <person name="Cheng J.F."/>
            <person name="Chertkov O."/>
            <person name="Sims D."/>
            <person name="Meincke L."/>
            <person name="Brettin T."/>
            <person name="Han C."/>
            <person name="Detter J.C."/>
            <person name="Bruce D."/>
            <person name="Goodwin L."/>
            <person name="Land M."/>
            <person name="Hauser L."/>
            <person name="Chang Y.J."/>
            <person name="Jeffries C.D."/>
            <person name="Ivanova N."/>
            <person name="Mavromatis K."/>
            <person name="Mikhailova N."/>
            <person name="Chen A."/>
            <person name="Palaniappan K."/>
            <person name="Chain P."/>
            <person name="Rohde M."/>
            <person name="Goker M."/>
            <person name="Bristow J."/>
            <person name="Eisen J.A."/>
            <person name="Markowitz V."/>
            <person name="Hugenholtz P."/>
            <person name="Kyrpides N.C."/>
            <person name="Klenk H.P."/>
        </authorList>
    </citation>
    <scope>NUCLEOTIDE SEQUENCE [LARGE SCALE GENOMIC DNA]</scope>
    <source>
        <strain evidence="8">ATCC 12428 / DSM 43021 / JCM 3005 / NI 9100</strain>
    </source>
</reference>
<evidence type="ECO:0000259" key="5">
    <source>
        <dbReference type="Pfam" id="PF01526"/>
    </source>
</evidence>
<evidence type="ECO:0000256" key="3">
    <source>
        <dbReference type="ARBA" id="ARBA00023125"/>
    </source>
</evidence>
<dbReference type="GO" id="GO:0003677">
    <property type="term" value="F:DNA binding"/>
    <property type="evidence" value="ECO:0007669"/>
    <property type="project" value="UniProtKB-KW"/>
</dbReference>
<dbReference type="GO" id="GO:0004803">
    <property type="term" value="F:transposase activity"/>
    <property type="evidence" value="ECO:0007669"/>
    <property type="project" value="InterPro"/>
</dbReference>